<reference evidence="1" key="1">
    <citation type="submission" date="2019-12" db="EMBL/GenBank/DDBJ databases">
        <authorList>
            <person name="Zhou D."/>
        </authorList>
    </citation>
    <scope>NUCLEOTIDE SEQUENCE</scope>
    <source>
        <strain evidence="1">A1718</strain>
        <plasmid evidence="1">pA1718-KPC</plasmid>
    </source>
</reference>
<keyword evidence="1" id="KW-0614">Plasmid</keyword>
<name>A0A6M3HDH5_KLEPN</name>
<geneLocation type="plasmid" evidence="1">
    <name>pA1718-KPC</name>
</geneLocation>
<dbReference type="AlphaFoldDB" id="A0A6M3HDH5"/>
<organism evidence="1">
    <name type="scientific">Klebsiella pneumoniae</name>
    <dbReference type="NCBI Taxonomy" id="573"/>
    <lineage>
        <taxon>Bacteria</taxon>
        <taxon>Pseudomonadati</taxon>
        <taxon>Pseudomonadota</taxon>
        <taxon>Gammaproteobacteria</taxon>
        <taxon>Enterobacterales</taxon>
        <taxon>Enterobacteriaceae</taxon>
        <taxon>Klebsiella/Raoultella group</taxon>
        <taxon>Klebsiella</taxon>
        <taxon>Klebsiella pneumoniae complex</taxon>
    </lineage>
</organism>
<protein>
    <submittedName>
        <fullName evidence="1">Uncharacterized protein</fullName>
    </submittedName>
</protein>
<dbReference type="EMBL" id="MN891680">
    <property type="protein sequence ID" value="QIS32291.1"/>
    <property type="molecule type" value="Genomic_DNA"/>
</dbReference>
<sequence>MLKVNTSTIIVNLILCLGEARCGSSAGLDGAAKVLAPCTD</sequence>
<accession>A0A6M3HDH5</accession>
<proteinExistence type="predicted"/>
<evidence type="ECO:0000313" key="1">
    <source>
        <dbReference type="EMBL" id="QIS32291.1"/>
    </source>
</evidence>